<dbReference type="Proteomes" id="UP001172778">
    <property type="component" value="Unassembled WGS sequence"/>
</dbReference>
<gene>
    <name evidence="4" type="ORF">PZA18_10965</name>
</gene>
<dbReference type="PANTHER" id="PTHR43877">
    <property type="entry name" value="AMINOALKYLPHOSPHONATE N-ACETYLTRANSFERASE-RELATED-RELATED"/>
    <property type="match status" value="1"/>
</dbReference>
<evidence type="ECO:0000313" key="5">
    <source>
        <dbReference type="Proteomes" id="UP001172778"/>
    </source>
</evidence>
<dbReference type="Gene3D" id="3.40.630.30">
    <property type="match status" value="1"/>
</dbReference>
<protein>
    <submittedName>
        <fullName evidence="4">GNAT family N-acetyltransferase</fullName>
    </submittedName>
</protein>
<dbReference type="RefSeq" id="WP_284100884.1">
    <property type="nucleotide sequence ID" value="NZ_JARRAF010000011.1"/>
</dbReference>
<accession>A0ABT7DX19</accession>
<name>A0ABT7DX19_9NEIS</name>
<dbReference type="CDD" id="cd04301">
    <property type="entry name" value="NAT_SF"/>
    <property type="match status" value="1"/>
</dbReference>
<dbReference type="EMBL" id="JARRAF010000011">
    <property type="protein sequence ID" value="MDK2124571.1"/>
    <property type="molecule type" value="Genomic_DNA"/>
</dbReference>
<comment type="caution">
    <text evidence="4">The sequence shown here is derived from an EMBL/GenBank/DDBJ whole genome shotgun (WGS) entry which is preliminary data.</text>
</comment>
<proteinExistence type="predicted"/>
<dbReference type="InterPro" id="IPR000182">
    <property type="entry name" value="GNAT_dom"/>
</dbReference>
<dbReference type="PROSITE" id="PS51186">
    <property type="entry name" value="GNAT"/>
    <property type="match status" value="1"/>
</dbReference>
<keyword evidence="2" id="KW-0012">Acyltransferase</keyword>
<keyword evidence="5" id="KW-1185">Reference proteome</keyword>
<dbReference type="Pfam" id="PF00583">
    <property type="entry name" value="Acetyltransf_1"/>
    <property type="match status" value="1"/>
</dbReference>
<sequence length="139" mass="16101">MPLKIIHQPSDTLMQTLDQKITEFNVQHWEVKQKYPLAIIVENEDGELQAGATAKTFGDWLLIENIWVSESLRGQNLGSQLLAKLEQQAIERGCRHALLDTLNFQARAFYERYGYTVQWTQEGYPRTGCKHFMTKTLTE</sequence>
<reference evidence="4" key="1">
    <citation type="submission" date="2023-03" db="EMBL/GenBank/DDBJ databases">
        <title>Chitinimonas shenzhenensis gen. nov., sp. nov., a novel member of family Burkholderiaceae isolated from activated sludge collected in Shen Zhen, China.</title>
        <authorList>
            <person name="Wang X."/>
        </authorList>
    </citation>
    <scope>NUCLEOTIDE SEQUENCE</scope>
    <source>
        <strain evidence="4">DQS-5</strain>
    </source>
</reference>
<evidence type="ECO:0000256" key="1">
    <source>
        <dbReference type="ARBA" id="ARBA00022679"/>
    </source>
</evidence>
<feature type="domain" description="N-acetyltransferase" evidence="3">
    <location>
        <begin position="1"/>
        <end position="138"/>
    </location>
</feature>
<evidence type="ECO:0000313" key="4">
    <source>
        <dbReference type="EMBL" id="MDK2124571.1"/>
    </source>
</evidence>
<dbReference type="PANTHER" id="PTHR43877:SF2">
    <property type="entry name" value="AMINOALKYLPHOSPHONATE N-ACETYLTRANSFERASE-RELATED"/>
    <property type="match status" value="1"/>
</dbReference>
<keyword evidence="1" id="KW-0808">Transferase</keyword>
<organism evidence="4 5">
    <name type="scientific">Parachitinimonas caeni</name>
    <dbReference type="NCBI Taxonomy" id="3031301"/>
    <lineage>
        <taxon>Bacteria</taxon>
        <taxon>Pseudomonadati</taxon>
        <taxon>Pseudomonadota</taxon>
        <taxon>Betaproteobacteria</taxon>
        <taxon>Neisseriales</taxon>
        <taxon>Chitinibacteraceae</taxon>
        <taxon>Parachitinimonas</taxon>
    </lineage>
</organism>
<evidence type="ECO:0000259" key="3">
    <source>
        <dbReference type="PROSITE" id="PS51186"/>
    </source>
</evidence>
<dbReference type="InterPro" id="IPR016181">
    <property type="entry name" value="Acyl_CoA_acyltransferase"/>
</dbReference>
<evidence type="ECO:0000256" key="2">
    <source>
        <dbReference type="ARBA" id="ARBA00023315"/>
    </source>
</evidence>
<dbReference type="InterPro" id="IPR050832">
    <property type="entry name" value="Bact_Acetyltransf"/>
</dbReference>
<dbReference type="SUPFAM" id="SSF55729">
    <property type="entry name" value="Acyl-CoA N-acyltransferases (Nat)"/>
    <property type="match status" value="1"/>
</dbReference>